<name>A0A835QS30_VANPL</name>
<dbReference type="PANTHER" id="PTHR45614:SF82">
    <property type="entry name" value="OS01G0977300 PROTEIN"/>
    <property type="match status" value="1"/>
</dbReference>
<proteinExistence type="predicted"/>
<evidence type="ECO:0000256" key="3">
    <source>
        <dbReference type="ARBA" id="ARBA00023015"/>
    </source>
</evidence>
<keyword evidence="4" id="KW-0238">DNA-binding</keyword>
<dbReference type="GO" id="GO:0005634">
    <property type="term" value="C:nucleus"/>
    <property type="evidence" value="ECO:0007669"/>
    <property type="project" value="UniProtKB-SubCell"/>
</dbReference>
<evidence type="ECO:0000259" key="8">
    <source>
        <dbReference type="PROSITE" id="PS51294"/>
    </source>
</evidence>
<keyword evidence="2" id="KW-0677">Repeat</keyword>
<evidence type="ECO:0000256" key="1">
    <source>
        <dbReference type="ARBA" id="ARBA00004123"/>
    </source>
</evidence>
<dbReference type="Gene3D" id="1.10.10.60">
    <property type="entry name" value="Homeodomain-like"/>
    <property type="match status" value="1"/>
</dbReference>
<evidence type="ECO:0000256" key="2">
    <source>
        <dbReference type="ARBA" id="ARBA00022737"/>
    </source>
</evidence>
<dbReference type="EMBL" id="JADCNM010000006">
    <property type="protein sequence ID" value="KAG0478610.1"/>
    <property type="molecule type" value="Genomic_DNA"/>
</dbReference>
<dbReference type="FunFam" id="1.10.10.60:FF:000060">
    <property type="entry name" value="MYB transcription factor"/>
    <property type="match status" value="1"/>
</dbReference>
<feature type="domain" description="HTH myb-type" evidence="8">
    <location>
        <begin position="8"/>
        <end position="63"/>
    </location>
</feature>
<evidence type="ECO:0000259" key="7">
    <source>
        <dbReference type="PROSITE" id="PS50090"/>
    </source>
</evidence>
<dbReference type="SUPFAM" id="SSF46689">
    <property type="entry name" value="Homeodomain-like"/>
    <property type="match status" value="1"/>
</dbReference>
<evidence type="ECO:0000256" key="6">
    <source>
        <dbReference type="ARBA" id="ARBA00023242"/>
    </source>
</evidence>
<protein>
    <submittedName>
        <fullName evidence="9">Uncharacterized protein</fullName>
    </submittedName>
</protein>
<keyword evidence="3" id="KW-0805">Transcription regulation</keyword>
<dbReference type="GO" id="GO:0000978">
    <property type="term" value="F:RNA polymerase II cis-regulatory region sequence-specific DNA binding"/>
    <property type="evidence" value="ECO:0007669"/>
    <property type="project" value="TreeGrafter"/>
</dbReference>
<evidence type="ECO:0000256" key="5">
    <source>
        <dbReference type="ARBA" id="ARBA00023163"/>
    </source>
</evidence>
<evidence type="ECO:0000256" key="4">
    <source>
        <dbReference type="ARBA" id="ARBA00023125"/>
    </source>
</evidence>
<dbReference type="GO" id="GO:0000981">
    <property type="term" value="F:DNA-binding transcription factor activity, RNA polymerase II-specific"/>
    <property type="evidence" value="ECO:0007669"/>
    <property type="project" value="TreeGrafter"/>
</dbReference>
<comment type="caution">
    <text evidence="9">The sequence shown here is derived from an EMBL/GenBank/DDBJ whole genome shotgun (WGS) entry which is preliminary data.</text>
</comment>
<gene>
    <name evidence="9" type="ORF">HPP92_013329</name>
</gene>
<dbReference type="PANTHER" id="PTHR45614">
    <property type="entry name" value="MYB PROTEIN-RELATED"/>
    <property type="match status" value="1"/>
</dbReference>
<dbReference type="PROSITE" id="PS51294">
    <property type="entry name" value="HTH_MYB"/>
    <property type="match status" value="1"/>
</dbReference>
<dbReference type="CDD" id="cd00167">
    <property type="entry name" value="SANT"/>
    <property type="match status" value="1"/>
</dbReference>
<keyword evidence="6" id="KW-0539">Nucleus</keyword>
<dbReference type="PROSITE" id="PS50090">
    <property type="entry name" value="MYB_LIKE"/>
    <property type="match status" value="1"/>
</dbReference>
<comment type="subcellular location">
    <subcellularLocation>
        <location evidence="1">Nucleus</location>
    </subcellularLocation>
</comment>
<keyword evidence="5" id="KW-0804">Transcription</keyword>
<dbReference type="Proteomes" id="UP000639772">
    <property type="component" value="Chromosome 6"/>
</dbReference>
<evidence type="ECO:0000313" key="10">
    <source>
        <dbReference type="Proteomes" id="UP000639772"/>
    </source>
</evidence>
<dbReference type="InterPro" id="IPR050560">
    <property type="entry name" value="MYB_TF"/>
</dbReference>
<evidence type="ECO:0000313" key="9">
    <source>
        <dbReference type="EMBL" id="KAG0478610.1"/>
    </source>
</evidence>
<dbReference type="InterPro" id="IPR001005">
    <property type="entry name" value="SANT/Myb"/>
</dbReference>
<sequence>MDPRRDEGDERVRGSWSPEEDAMLRRLVDLHGARNWTQISAGIPGRSGKSCRLRWCNQLSPDVHHQPFTMEEDKIIVSLTRRTVTSGPRLRGCCQAEQTTPSRITELDSPAVPQHRLRYGIGTSRVCSGGKHRFGVGVGALWSRGSTSRNRLGRASVGVWR</sequence>
<dbReference type="InterPro" id="IPR009057">
    <property type="entry name" value="Homeodomain-like_sf"/>
</dbReference>
<dbReference type="AlphaFoldDB" id="A0A835QS30"/>
<organism evidence="9 10">
    <name type="scientific">Vanilla planifolia</name>
    <name type="common">Vanilla</name>
    <dbReference type="NCBI Taxonomy" id="51239"/>
    <lineage>
        <taxon>Eukaryota</taxon>
        <taxon>Viridiplantae</taxon>
        <taxon>Streptophyta</taxon>
        <taxon>Embryophyta</taxon>
        <taxon>Tracheophyta</taxon>
        <taxon>Spermatophyta</taxon>
        <taxon>Magnoliopsida</taxon>
        <taxon>Liliopsida</taxon>
        <taxon>Asparagales</taxon>
        <taxon>Orchidaceae</taxon>
        <taxon>Vanilloideae</taxon>
        <taxon>Vanilleae</taxon>
        <taxon>Vanilla</taxon>
    </lineage>
</organism>
<dbReference type="OrthoDB" id="2143914at2759"/>
<accession>A0A835QS30</accession>
<dbReference type="SMART" id="SM00717">
    <property type="entry name" value="SANT"/>
    <property type="match status" value="1"/>
</dbReference>
<dbReference type="InterPro" id="IPR017930">
    <property type="entry name" value="Myb_dom"/>
</dbReference>
<dbReference type="Pfam" id="PF00249">
    <property type="entry name" value="Myb_DNA-binding"/>
    <property type="match status" value="1"/>
</dbReference>
<reference evidence="9 10" key="1">
    <citation type="journal article" date="2020" name="Nat. Food">
        <title>A phased Vanilla planifolia genome enables genetic improvement of flavour and production.</title>
        <authorList>
            <person name="Hasing T."/>
            <person name="Tang H."/>
            <person name="Brym M."/>
            <person name="Khazi F."/>
            <person name="Huang T."/>
            <person name="Chambers A.H."/>
        </authorList>
    </citation>
    <scope>NUCLEOTIDE SEQUENCE [LARGE SCALE GENOMIC DNA]</scope>
    <source>
        <tissue evidence="9">Leaf</tissue>
    </source>
</reference>
<feature type="domain" description="Myb-like" evidence="7">
    <location>
        <begin position="8"/>
        <end position="59"/>
    </location>
</feature>